<evidence type="ECO:0000256" key="1">
    <source>
        <dbReference type="SAM" id="SignalP"/>
    </source>
</evidence>
<sequence length="239" mass="27473">MYPLKQLTLALLFLLGLIATLIPTIGAVQVTKEDADQGKVTGFTHQNASSHDGDYLESTFCYCGYGIDLNDTQYDEAHYFQFDYYNAHLNTTFIAQHFCSKRIDDKHTCFKPRSADGAHLDNDLEFDWSGGVCKSWPRAHFTHGFVETLDTVDEFCYWPHYANRKADQMDDWIMFNGQKRDVSSFGHQGYRELQWDPVRAKCDDLCSTYHDMPVMEDNALAESRVVINDHVDDMCDSCK</sequence>
<reference evidence="2" key="1">
    <citation type="submission" date="2023-03" db="EMBL/GenBank/DDBJ databases">
        <title>Complete genome of Cladonia borealis.</title>
        <authorList>
            <person name="Park H."/>
        </authorList>
    </citation>
    <scope>NUCLEOTIDE SEQUENCE</scope>
    <source>
        <strain evidence="2">ANT050790</strain>
    </source>
</reference>
<evidence type="ECO:0000313" key="3">
    <source>
        <dbReference type="Proteomes" id="UP001166286"/>
    </source>
</evidence>
<gene>
    <name evidence="2" type="ORF">JMJ35_005620</name>
</gene>
<name>A0AA39R059_9LECA</name>
<dbReference type="EMBL" id="JAFEKC020000011">
    <property type="protein sequence ID" value="KAK0512492.1"/>
    <property type="molecule type" value="Genomic_DNA"/>
</dbReference>
<comment type="caution">
    <text evidence="2">The sequence shown here is derived from an EMBL/GenBank/DDBJ whole genome shotgun (WGS) entry which is preliminary data.</text>
</comment>
<dbReference type="Proteomes" id="UP001166286">
    <property type="component" value="Unassembled WGS sequence"/>
</dbReference>
<protein>
    <submittedName>
        <fullName evidence="2">Uncharacterized protein</fullName>
    </submittedName>
</protein>
<evidence type="ECO:0000313" key="2">
    <source>
        <dbReference type="EMBL" id="KAK0512492.1"/>
    </source>
</evidence>
<dbReference type="AlphaFoldDB" id="A0AA39R059"/>
<accession>A0AA39R059</accession>
<organism evidence="2 3">
    <name type="scientific">Cladonia borealis</name>
    <dbReference type="NCBI Taxonomy" id="184061"/>
    <lineage>
        <taxon>Eukaryota</taxon>
        <taxon>Fungi</taxon>
        <taxon>Dikarya</taxon>
        <taxon>Ascomycota</taxon>
        <taxon>Pezizomycotina</taxon>
        <taxon>Lecanoromycetes</taxon>
        <taxon>OSLEUM clade</taxon>
        <taxon>Lecanoromycetidae</taxon>
        <taxon>Lecanorales</taxon>
        <taxon>Lecanorineae</taxon>
        <taxon>Cladoniaceae</taxon>
        <taxon>Cladonia</taxon>
    </lineage>
</organism>
<proteinExistence type="predicted"/>
<feature type="signal peptide" evidence="1">
    <location>
        <begin position="1"/>
        <end position="27"/>
    </location>
</feature>
<keyword evidence="1" id="KW-0732">Signal</keyword>
<feature type="chain" id="PRO_5041309828" evidence="1">
    <location>
        <begin position="28"/>
        <end position="239"/>
    </location>
</feature>
<keyword evidence="3" id="KW-1185">Reference proteome</keyword>